<evidence type="ECO:0000313" key="2">
    <source>
        <dbReference type="EMBL" id="KAB8066242.1"/>
    </source>
</evidence>
<dbReference type="RefSeq" id="WP_152281341.1">
    <property type="nucleotide sequence ID" value="NZ_WFLI01000003.1"/>
</dbReference>
<evidence type="ECO:0008006" key="4">
    <source>
        <dbReference type="Google" id="ProtNLM"/>
    </source>
</evidence>
<feature type="transmembrane region" description="Helical" evidence="1">
    <location>
        <begin position="5"/>
        <end position="23"/>
    </location>
</feature>
<name>A0A6I1I5K2_9BURK</name>
<dbReference type="AlphaFoldDB" id="A0A6I1I5K2"/>
<sequence>MKYPYLTVALLGIFGVVDIVILGNHYQLTKSDWSGWVQAIGSIAALGVAIFVMSRQNAHSAKLLAEADVRVMARRAAAVSALVVRASERLQECTTSLTRAANAGDNRKFHLTWTVVGPALRQCKSTLEMVPAHELGGYKMANGLHCMIDSLHHFLLLGEDWEKETFPAFDPTFQIAYCEAHRDGGIDALNIFNQGVEEISN</sequence>
<keyword evidence="1" id="KW-0472">Membrane</keyword>
<proteinExistence type="predicted"/>
<feature type="transmembrane region" description="Helical" evidence="1">
    <location>
        <begin position="35"/>
        <end position="53"/>
    </location>
</feature>
<comment type="caution">
    <text evidence="2">The sequence shown here is derived from an EMBL/GenBank/DDBJ whole genome shotgun (WGS) entry which is preliminary data.</text>
</comment>
<reference evidence="2 3" key="1">
    <citation type="submission" date="2019-10" db="EMBL/GenBank/DDBJ databases">
        <title>Three novel species isolated from a subtropical stream in China.</title>
        <authorList>
            <person name="Lu H."/>
        </authorList>
    </citation>
    <scope>NUCLEOTIDE SEQUENCE [LARGE SCALE GENOMIC DNA]</scope>
    <source>
        <strain evidence="2 3">FT13W</strain>
    </source>
</reference>
<keyword evidence="1" id="KW-0812">Transmembrane</keyword>
<organism evidence="2 3">
    <name type="scientific">Janthinobacterium violaceinigrum</name>
    <dbReference type="NCBI Taxonomy" id="2654252"/>
    <lineage>
        <taxon>Bacteria</taxon>
        <taxon>Pseudomonadati</taxon>
        <taxon>Pseudomonadota</taxon>
        <taxon>Betaproteobacteria</taxon>
        <taxon>Burkholderiales</taxon>
        <taxon>Oxalobacteraceae</taxon>
        <taxon>Janthinobacterium</taxon>
    </lineage>
</organism>
<accession>A0A6I1I5K2</accession>
<keyword evidence="1" id="KW-1133">Transmembrane helix</keyword>
<protein>
    <recommendedName>
        <fullName evidence="4">DUF4760 domain-containing protein</fullName>
    </recommendedName>
</protein>
<evidence type="ECO:0000256" key="1">
    <source>
        <dbReference type="SAM" id="Phobius"/>
    </source>
</evidence>
<dbReference type="EMBL" id="WFLI01000003">
    <property type="protein sequence ID" value="KAB8066242.1"/>
    <property type="molecule type" value="Genomic_DNA"/>
</dbReference>
<dbReference type="Proteomes" id="UP000468717">
    <property type="component" value="Unassembled WGS sequence"/>
</dbReference>
<evidence type="ECO:0000313" key="3">
    <source>
        <dbReference type="Proteomes" id="UP000468717"/>
    </source>
</evidence>
<keyword evidence="3" id="KW-1185">Reference proteome</keyword>
<gene>
    <name evidence="2" type="ORF">GCN75_03330</name>
</gene>